<comment type="caution">
    <text evidence="3">The sequence shown here is derived from an EMBL/GenBank/DDBJ whole genome shotgun (WGS) entry which is preliminary data.</text>
</comment>
<keyword evidence="2" id="KW-0732">Signal</keyword>
<evidence type="ECO:0000313" key="4">
    <source>
        <dbReference type="Proteomes" id="UP001619887"/>
    </source>
</evidence>
<protein>
    <submittedName>
        <fullName evidence="3">Uncharacterized protein</fullName>
    </submittedName>
</protein>
<feature type="chain" id="PRO_5044829291" evidence="2">
    <location>
        <begin position="20"/>
        <end position="169"/>
    </location>
</feature>
<feature type="signal peptide" evidence="2">
    <location>
        <begin position="1"/>
        <end position="19"/>
    </location>
</feature>
<evidence type="ECO:0000256" key="1">
    <source>
        <dbReference type="SAM" id="Coils"/>
    </source>
</evidence>
<evidence type="ECO:0000313" key="3">
    <source>
        <dbReference type="EMBL" id="KAL3043624.1"/>
    </source>
</evidence>
<dbReference type="Proteomes" id="UP001619887">
    <property type="component" value="Unassembled WGS sequence"/>
</dbReference>
<organism evidence="3 4">
    <name type="scientific">Pagothenia borchgrevinki</name>
    <name type="common">Bald rockcod</name>
    <name type="synonym">Trematomus borchgrevinki</name>
    <dbReference type="NCBI Taxonomy" id="8213"/>
    <lineage>
        <taxon>Eukaryota</taxon>
        <taxon>Metazoa</taxon>
        <taxon>Chordata</taxon>
        <taxon>Craniata</taxon>
        <taxon>Vertebrata</taxon>
        <taxon>Euteleostomi</taxon>
        <taxon>Actinopterygii</taxon>
        <taxon>Neopterygii</taxon>
        <taxon>Teleostei</taxon>
        <taxon>Neoteleostei</taxon>
        <taxon>Acanthomorphata</taxon>
        <taxon>Eupercaria</taxon>
        <taxon>Perciformes</taxon>
        <taxon>Notothenioidei</taxon>
        <taxon>Nototheniidae</taxon>
        <taxon>Pagothenia</taxon>
    </lineage>
</organism>
<name>A0ABD2FPA8_PAGBO</name>
<dbReference type="AlphaFoldDB" id="A0ABD2FPA8"/>
<evidence type="ECO:0000256" key="2">
    <source>
        <dbReference type="SAM" id="SignalP"/>
    </source>
</evidence>
<feature type="coiled-coil region" evidence="1">
    <location>
        <begin position="82"/>
        <end position="134"/>
    </location>
</feature>
<proteinExistence type="predicted"/>
<keyword evidence="1" id="KW-0175">Coiled coil</keyword>
<sequence length="169" mass="19192">MKIYWILIVVCILLSMALSVFIQVQQQLIITMNNKNEKFTMTFKKLNKQLSNLDKVKVELVRLTVFAQEETKDLEAQPVPDVDKQKQEIDACRAEKKTKADELASIKQKHAEIAANLKSESDAWEQEIQSLKSHISGYRPICDHVKNVPLAVKLCGTKNKPVDKGEKAS</sequence>
<gene>
    <name evidence="3" type="ORF">OYC64_003481</name>
</gene>
<keyword evidence="4" id="KW-1185">Reference proteome</keyword>
<reference evidence="3 4" key="2">
    <citation type="journal article" date="2024" name="G3 (Bethesda)">
        <title>The genome of the cryopelagic Antarctic bald notothen, Trematomus borchgrevinki.</title>
        <authorList>
            <person name="Rayamajhi N."/>
            <person name="Rivera-Colon A.G."/>
            <person name="Minhas B.F."/>
            <person name="Cheng C.C."/>
            <person name="Catchen J.M."/>
        </authorList>
    </citation>
    <scope>NUCLEOTIDE SEQUENCE [LARGE SCALE GENOMIC DNA]</scope>
    <source>
        <strain evidence="3">AGRC-2024</strain>
    </source>
</reference>
<accession>A0ABD2FPA8</accession>
<reference evidence="3 4" key="1">
    <citation type="journal article" date="2022" name="G3 (Bethesda)">
        <title>Evaluating Illumina-, Nanopore-, and PacBio-based genome assembly strategies with the bald notothen, Trematomus borchgrevinki.</title>
        <authorList>
            <person name="Rayamajhi N."/>
            <person name="Cheng C.C."/>
            <person name="Catchen J.M."/>
        </authorList>
    </citation>
    <scope>NUCLEOTIDE SEQUENCE [LARGE SCALE GENOMIC DNA]</scope>
    <source>
        <strain evidence="3">AGRC-2024</strain>
    </source>
</reference>
<dbReference type="EMBL" id="JBIYXZ010002088">
    <property type="protein sequence ID" value="KAL3043624.1"/>
    <property type="molecule type" value="Genomic_DNA"/>
</dbReference>